<dbReference type="PROSITE" id="PS51186">
    <property type="entry name" value="GNAT"/>
    <property type="match status" value="1"/>
</dbReference>
<keyword evidence="1" id="KW-0808">Transferase</keyword>
<gene>
    <name evidence="4" type="ORF">NC658_22170</name>
</gene>
<dbReference type="PANTHER" id="PTHR43877">
    <property type="entry name" value="AMINOALKYLPHOSPHONATE N-ACETYLTRANSFERASE-RELATED-RELATED"/>
    <property type="match status" value="1"/>
</dbReference>
<evidence type="ECO:0000313" key="5">
    <source>
        <dbReference type="Proteomes" id="UP001523263"/>
    </source>
</evidence>
<dbReference type="SUPFAM" id="SSF55729">
    <property type="entry name" value="Acyl-CoA N-acyltransferases (Nat)"/>
    <property type="match status" value="1"/>
</dbReference>
<evidence type="ECO:0000259" key="3">
    <source>
        <dbReference type="PROSITE" id="PS51186"/>
    </source>
</evidence>
<dbReference type="Gene3D" id="3.40.630.30">
    <property type="match status" value="1"/>
</dbReference>
<proteinExistence type="predicted"/>
<name>A0ABT0VXN9_STRGI</name>
<evidence type="ECO:0000256" key="2">
    <source>
        <dbReference type="ARBA" id="ARBA00023315"/>
    </source>
</evidence>
<sequence length="163" mass="17248">MLIRDARPDEAGELTEPALRSKAHWGYDAAVMASCREEPTVHPSEVGERRTAPAERDGRVLGFTTVDGRPPDGAVGMMFVDPSALGQGIGRVLSAHALATARAAGFHRLTIEADPTAEPFHRAMGAVRSGGTPSGCIPGRVLPLAVRPVPPRVDASLWKRGEP</sequence>
<dbReference type="CDD" id="cd04301">
    <property type="entry name" value="NAT_SF"/>
    <property type="match status" value="1"/>
</dbReference>
<dbReference type="Proteomes" id="UP001523263">
    <property type="component" value="Unassembled WGS sequence"/>
</dbReference>
<dbReference type="PANTHER" id="PTHR43877:SF1">
    <property type="entry name" value="ACETYLTRANSFERASE"/>
    <property type="match status" value="1"/>
</dbReference>
<dbReference type="InterPro" id="IPR050832">
    <property type="entry name" value="Bact_Acetyltransf"/>
</dbReference>
<dbReference type="EMBL" id="JAMQBH010000012">
    <property type="protein sequence ID" value="MCM2515931.1"/>
    <property type="molecule type" value="Genomic_DNA"/>
</dbReference>
<accession>A0ABT0VXN9</accession>
<dbReference type="InterPro" id="IPR000182">
    <property type="entry name" value="GNAT_dom"/>
</dbReference>
<dbReference type="RefSeq" id="WP_251099234.1">
    <property type="nucleotide sequence ID" value="NZ_JAMQBH010000012.1"/>
</dbReference>
<protein>
    <submittedName>
        <fullName evidence="4">GNAT family N-acetyltransferase</fullName>
    </submittedName>
</protein>
<comment type="caution">
    <text evidence="4">The sequence shown here is derived from an EMBL/GenBank/DDBJ whole genome shotgun (WGS) entry which is preliminary data.</text>
</comment>
<keyword evidence="2" id="KW-0012">Acyltransferase</keyword>
<dbReference type="InterPro" id="IPR016181">
    <property type="entry name" value="Acyl_CoA_acyltransferase"/>
</dbReference>
<keyword evidence="5" id="KW-1185">Reference proteome</keyword>
<feature type="domain" description="N-acetyltransferase" evidence="3">
    <location>
        <begin position="1"/>
        <end position="153"/>
    </location>
</feature>
<evidence type="ECO:0000256" key="1">
    <source>
        <dbReference type="ARBA" id="ARBA00022679"/>
    </source>
</evidence>
<dbReference type="Pfam" id="PF00583">
    <property type="entry name" value="Acetyltransf_1"/>
    <property type="match status" value="1"/>
</dbReference>
<reference evidence="4 5" key="1">
    <citation type="submission" date="2022-06" db="EMBL/GenBank/DDBJ databases">
        <title>Whole genome sequence of Streptomyces griseoincarnatus RB7AG.</title>
        <authorList>
            <person name="Ray L."/>
            <person name="Behera S."/>
            <person name="Panda A.N."/>
        </authorList>
    </citation>
    <scope>NUCLEOTIDE SEQUENCE [LARGE SCALE GENOMIC DNA]</scope>
    <source>
        <strain evidence="4 5">RB7AG</strain>
    </source>
</reference>
<evidence type="ECO:0000313" key="4">
    <source>
        <dbReference type="EMBL" id="MCM2515931.1"/>
    </source>
</evidence>
<organism evidence="4 5">
    <name type="scientific">Streptomyces griseoincarnatus</name>
    <dbReference type="NCBI Taxonomy" id="29305"/>
    <lineage>
        <taxon>Bacteria</taxon>
        <taxon>Bacillati</taxon>
        <taxon>Actinomycetota</taxon>
        <taxon>Actinomycetes</taxon>
        <taxon>Kitasatosporales</taxon>
        <taxon>Streptomycetaceae</taxon>
        <taxon>Streptomyces</taxon>
        <taxon>Streptomyces griseoincarnatus group</taxon>
    </lineage>
</organism>